<dbReference type="EMBL" id="QUZK01000048">
    <property type="protein sequence ID" value="RFF29324.1"/>
    <property type="molecule type" value="Genomic_DNA"/>
</dbReference>
<gene>
    <name evidence="3" type="ORF">DZC52_13540</name>
</gene>
<dbReference type="InterPro" id="IPR018640">
    <property type="entry name" value="DUF2063"/>
</dbReference>
<protein>
    <submittedName>
        <fullName evidence="3">DUF2063 domain-containing protein</fullName>
    </submittedName>
</protein>
<organism evidence="3 4">
    <name type="scientific">Wenzhouxiangella sediminis</name>
    <dbReference type="NCBI Taxonomy" id="1792836"/>
    <lineage>
        <taxon>Bacteria</taxon>
        <taxon>Pseudomonadati</taxon>
        <taxon>Pseudomonadota</taxon>
        <taxon>Gammaproteobacteria</taxon>
        <taxon>Chromatiales</taxon>
        <taxon>Wenzhouxiangellaceae</taxon>
        <taxon>Wenzhouxiangella</taxon>
    </lineage>
</organism>
<evidence type="ECO:0000259" key="2">
    <source>
        <dbReference type="Pfam" id="PF22106"/>
    </source>
</evidence>
<reference evidence="3 4" key="1">
    <citation type="submission" date="2018-08" db="EMBL/GenBank/DDBJ databases">
        <title>Wenzhouxiangella salilacus sp. nov., a novel bacterium isolated from a saline lake in Xinjiang Province, China.</title>
        <authorList>
            <person name="Han S."/>
        </authorList>
    </citation>
    <scope>NUCLEOTIDE SEQUENCE [LARGE SCALE GENOMIC DNA]</scope>
    <source>
        <strain evidence="3 4">XDB06</strain>
    </source>
</reference>
<dbReference type="AlphaFoldDB" id="A0A3E1K6M6"/>
<dbReference type="Gene3D" id="1.10.150.690">
    <property type="entry name" value="DUF2063"/>
    <property type="match status" value="1"/>
</dbReference>
<sequence>MPPQRDSNSPPESLLALQRQFAGHLRDPARVAAPEGLEERRLAIYRRLFFGNLNNLFSKNFPVLYKLVDRERWQSLIREFMVDHRSTTPMFTEIGREFVRFLEERQSDGLPAFALELAHWEFLETRVRLAEADPGAVACDTAGDLLAARIALNPTLRLAQYSWPVHEISPGNRPETPLEQPLILAAWRKFDDRLGFMKLNAVTARLLELIDRQPELAGRAVLERIAEEMRAPDPATIVQSGATMLERLRDRGIVLGTLPQ</sequence>
<accession>A0A3E1K6M6</accession>
<evidence type="ECO:0000313" key="3">
    <source>
        <dbReference type="EMBL" id="RFF29324.1"/>
    </source>
</evidence>
<dbReference type="Gene3D" id="3.90.930.50">
    <property type="match status" value="1"/>
</dbReference>
<evidence type="ECO:0000313" key="4">
    <source>
        <dbReference type="Proteomes" id="UP000260351"/>
    </source>
</evidence>
<comment type="caution">
    <text evidence="3">The sequence shown here is derived from an EMBL/GenBank/DDBJ whole genome shotgun (WGS) entry which is preliminary data.</text>
</comment>
<dbReference type="Pfam" id="PF09836">
    <property type="entry name" value="DUF2063"/>
    <property type="match status" value="1"/>
</dbReference>
<keyword evidence="4" id="KW-1185">Reference proteome</keyword>
<feature type="domain" description="NGO1945-like C-terminal" evidence="2">
    <location>
        <begin position="153"/>
        <end position="249"/>
    </location>
</feature>
<evidence type="ECO:0000259" key="1">
    <source>
        <dbReference type="Pfam" id="PF09836"/>
    </source>
</evidence>
<dbReference type="RefSeq" id="WP_116651690.1">
    <property type="nucleotide sequence ID" value="NZ_QUZK01000048.1"/>
</dbReference>
<dbReference type="InterPro" id="IPR044922">
    <property type="entry name" value="DUF2063_N_sf"/>
</dbReference>
<dbReference type="Pfam" id="PF22106">
    <property type="entry name" value="NGO1945_C"/>
    <property type="match status" value="1"/>
</dbReference>
<proteinExistence type="predicted"/>
<dbReference type="OrthoDB" id="4146344at2"/>
<feature type="domain" description="Putative DNA-binding" evidence="1">
    <location>
        <begin position="17"/>
        <end position="102"/>
    </location>
</feature>
<name>A0A3E1K6M6_9GAMM</name>
<dbReference type="InterPro" id="IPR054098">
    <property type="entry name" value="NGO1945-like_C"/>
</dbReference>
<dbReference type="Proteomes" id="UP000260351">
    <property type="component" value="Unassembled WGS sequence"/>
</dbReference>